<proteinExistence type="predicted"/>
<keyword evidence="1" id="KW-0732">Signal</keyword>
<gene>
    <name evidence="3" type="ORF">CC86DRAFT_330648</name>
</gene>
<keyword evidence="4" id="KW-1185">Reference proteome</keyword>
<feature type="domain" description="WD-like" evidence="2">
    <location>
        <begin position="76"/>
        <end position="165"/>
    </location>
</feature>
<evidence type="ECO:0000313" key="4">
    <source>
        <dbReference type="Proteomes" id="UP000799424"/>
    </source>
</evidence>
<name>A0A6A6ZMU4_9PLEO</name>
<organism evidence="3 4">
    <name type="scientific">Ophiobolus disseminans</name>
    <dbReference type="NCBI Taxonomy" id="1469910"/>
    <lineage>
        <taxon>Eukaryota</taxon>
        <taxon>Fungi</taxon>
        <taxon>Dikarya</taxon>
        <taxon>Ascomycota</taxon>
        <taxon>Pezizomycotina</taxon>
        <taxon>Dothideomycetes</taxon>
        <taxon>Pleosporomycetidae</taxon>
        <taxon>Pleosporales</taxon>
        <taxon>Pleosporineae</taxon>
        <taxon>Phaeosphaeriaceae</taxon>
        <taxon>Ophiobolus</taxon>
    </lineage>
</organism>
<dbReference type="Pfam" id="PF20493">
    <property type="entry name" value="WD-like_fungi"/>
    <property type="match status" value="1"/>
</dbReference>
<evidence type="ECO:0000256" key="1">
    <source>
        <dbReference type="SAM" id="SignalP"/>
    </source>
</evidence>
<feature type="chain" id="PRO_5025420354" description="WD-like domain-containing protein" evidence="1">
    <location>
        <begin position="17"/>
        <end position="165"/>
    </location>
</feature>
<dbReference type="Proteomes" id="UP000799424">
    <property type="component" value="Unassembled WGS sequence"/>
</dbReference>
<evidence type="ECO:0000259" key="2">
    <source>
        <dbReference type="Pfam" id="PF20493"/>
    </source>
</evidence>
<reference evidence="3" key="1">
    <citation type="journal article" date="2020" name="Stud. Mycol.">
        <title>101 Dothideomycetes genomes: a test case for predicting lifestyles and emergence of pathogens.</title>
        <authorList>
            <person name="Haridas S."/>
            <person name="Albert R."/>
            <person name="Binder M."/>
            <person name="Bloem J."/>
            <person name="Labutti K."/>
            <person name="Salamov A."/>
            <person name="Andreopoulos B."/>
            <person name="Baker S."/>
            <person name="Barry K."/>
            <person name="Bills G."/>
            <person name="Bluhm B."/>
            <person name="Cannon C."/>
            <person name="Castanera R."/>
            <person name="Culley D."/>
            <person name="Daum C."/>
            <person name="Ezra D."/>
            <person name="Gonzalez J."/>
            <person name="Henrissat B."/>
            <person name="Kuo A."/>
            <person name="Liang C."/>
            <person name="Lipzen A."/>
            <person name="Lutzoni F."/>
            <person name="Magnuson J."/>
            <person name="Mondo S."/>
            <person name="Nolan M."/>
            <person name="Ohm R."/>
            <person name="Pangilinan J."/>
            <person name="Park H.-J."/>
            <person name="Ramirez L."/>
            <person name="Alfaro M."/>
            <person name="Sun H."/>
            <person name="Tritt A."/>
            <person name="Yoshinaga Y."/>
            <person name="Zwiers L.-H."/>
            <person name="Turgeon B."/>
            <person name="Goodwin S."/>
            <person name="Spatafora J."/>
            <person name="Crous P."/>
            <person name="Grigoriev I."/>
        </authorList>
    </citation>
    <scope>NUCLEOTIDE SEQUENCE</scope>
    <source>
        <strain evidence="3">CBS 113818</strain>
    </source>
</reference>
<dbReference type="EMBL" id="MU006235">
    <property type="protein sequence ID" value="KAF2821989.1"/>
    <property type="molecule type" value="Genomic_DNA"/>
</dbReference>
<sequence>MRLLCLLPLSISMALSRTIASARQGDYSLNLTLAGPVSSQYWGLEEANFPLISRTSLAPAPAPSIFHIQFIDTRGDTRKRAPKLGCMALVNALAVDSSAIQRSPRHIQYKKCYVSWHTHMSGKVVSLFSYVRSIYTTCHGDAGVSGTYRTKEGLRICLSNRRKYC</sequence>
<evidence type="ECO:0000313" key="3">
    <source>
        <dbReference type="EMBL" id="KAF2821989.1"/>
    </source>
</evidence>
<protein>
    <recommendedName>
        <fullName evidence="2">WD-like domain-containing protein</fullName>
    </recommendedName>
</protein>
<accession>A0A6A6ZMU4</accession>
<feature type="signal peptide" evidence="1">
    <location>
        <begin position="1"/>
        <end position="16"/>
    </location>
</feature>
<dbReference type="AlphaFoldDB" id="A0A6A6ZMU4"/>
<dbReference type="InterPro" id="IPR046925">
    <property type="entry name" value="WD-like_fungi"/>
</dbReference>